<feature type="binding site" evidence="5">
    <location>
        <position position="156"/>
    </location>
    <ligand>
        <name>substrate</name>
    </ligand>
</feature>
<evidence type="ECO:0000256" key="3">
    <source>
        <dbReference type="ARBA" id="ARBA00023002"/>
    </source>
</evidence>
<keyword evidence="1 6" id="KW-0479">Metal-binding</keyword>
<evidence type="ECO:0000313" key="8">
    <source>
        <dbReference type="EMBL" id="SMX43461.1"/>
    </source>
</evidence>
<keyword evidence="9" id="KW-1185">Reference proteome</keyword>
<feature type="binding site" evidence="5">
    <location>
        <begin position="98"/>
        <end position="100"/>
    </location>
    <ligand>
        <name>substrate</name>
    </ligand>
</feature>
<dbReference type="PANTHER" id="PTHR16557:SF2">
    <property type="entry name" value="NUCLEIC ACID DIOXYGENASE ALKBH1"/>
    <property type="match status" value="1"/>
</dbReference>
<evidence type="ECO:0000313" key="9">
    <source>
        <dbReference type="Proteomes" id="UP000220836"/>
    </source>
</evidence>
<accession>A0A238KKZ4</accession>
<dbReference type="GO" id="GO:0005737">
    <property type="term" value="C:cytoplasm"/>
    <property type="evidence" value="ECO:0007669"/>
    <property type="project" value="TreeGrafter"/>
</dbReference>
<dbReference type="GO" id="GO:0035516">
    <property type="term" value="F:broad specificity oxidative DNA demethylase activity"/>
    <property type="evidence" value="ECO:0007669"/>
    <property type="project" value="UniProtKB-EC"/>
</dbReference>
<dbReference type="GO" id="GO:0035513">
    <property type="term" value="P:oxidative RNA demethylation"/>
    <property type="evidence" value="ECO:0007669"/>
    <property type="project" value="TreeGrafter"/>
</dbReference>
<comment type="cofactor">
    <cofactor evidence="6">
        <name>Fe(2+)</name>
        <dbReference type="ChEBI" id="CHEBI:29033"/>
    </cofactor>
    <text evidence="6">Binds 1 Fe(2+) ion per subunit.</text>
</comment>
<dbReference type="InterPro" id="IPR004574">
    <property type="entry name" value="Alkb"/>
</dbReference>
<sequence length="235" mass="26324">MSLQALAWQQMRRIAWRTLGNAKERGMESLNTPSFRQKGFVIYPGLLDRTAQESLVVALREVLKVAPLVQPVTASGKPMSVRMSAAGDYGWISDRRGYRYEKQHPNGANWPDIPPAVLEIWHGFGGMPNSEKRDPECCLINWYGADARMGMHQDRDETNFDYPVVSISLGDEALFRMGNVERGGKTESLWLKSGDVVVMGGAARLAYHGVDRLRFRSSTLLPQGGRINLTLRMVT</sequence>
<feature type="binding site" evidence="5">
    <location>
        <begin position="226"/>
        <end position="232"/>
    </location>
    <ligand>
        <name>2-oxoglutarate</name>
        <dbReference type="ChEBI" id="CHEBI:16810"/>
    </ligand>
</feature>
<keyword evidence="3 8" id="KW-0560">Oxidoreductase</keyword>
<gene>
    <name evidence="8" type="primary">alkB</name>
    <name evidence="8" type="ORF">PEV8663_02678</name>
</gene>
<proteinExistence type="predicted"/>
<evidence type="ECO:0000256" key="6">
    <source>
        <dbReference type="PIRSR" id="PIRSR604574-2"/>
    </source>
</evidence>
<dbReference type="Pfam" id="PF13532">
    <property type="entry name" value="2OG-FeII_Oxy_2"/>
    <property type="match status" value="1"/>
</dbReference>
<feature type="binding site" evidence="6">
    <location>
        <position position="208"/>
    </location>
    <ligand>
        <name>Fe cation</name>
        <dbReference type="ChEBI" id="CHEBI:24875"/>
        <note>catalytic</note>
    </ligand>
</feature>
<feature type="binding site" evidence="6">
    <location>
        <position position="152"/>
    </location>
    <ligand>
        <name>Fe cation</name>
        <dbReference type="ChEBI" id="CHEBI:24875"/>
        <note>catalytic</note>
    </ligand>
</feature>
<organism evidence="8 9">
    <name type="scientific">Pelagimonas varians</name>
    <dbReference type="NCBI Taxonomy" id="696760"/>
    <lineage>
        <taxon>Bacteria</taxon>
        <taxon>Pseudomonadati</taxon>
        <taxon>Pseudomonadota</taxon>
        <taxon>Alphaproteobacteria</taxon>
        <taxon>Rhodobacterales</taxon>
        <taxon>Roseobacteraceae</taxon>
        <taxon>Pelagimonas</taxon>
    </lineage>
</organism>
<protein>
    <submittedName>
        <fullName evidence="8">Alpha-ketoglutarate-dependent dioxygenase AlkB</fullName>
        <ecNumber evidence="8">1.14.11.33</ecNumber>
    </submittedName>
</protein>
<dbReference type="AlphaFoldDB" id="A0A238KKZ4"/>
<evidence type="ECO:0000256" key="2">
    <source>
        <dbReference type="ARBA" id="ARBA00022964"/>
    </source>
</evidence>
<dbReference type="Gene3D" id="2.60.120.590">
    <property type="entry name" value="Alpha-ketoglutarate-dependent dioxygenase AlkB-like"/>
    <property type="match status" value="1"/>
</dbReference>
<dbReference type="GO" id="GO:0008198">
    <property type="term" value="F:ferrous iron binding"/>
    <property type="evidence" value="ECO:0007669"/>
    <property type="project" value="TreeGrafter"/>
</dbReference>
<dbReference type="InterPro" id="IPR027450">
    <property type="entry name" value="AlkB-like"/>
</dbReference>
<dbReference type="GO" id="GO:0035515">
    <property type="term" value="F:oxidative RNA demethylase activity"/>
    <property type="evidence" value="ECO:0007669"/>
    <property type="project" value="TreeGrafter"/>
</dbReference>
<keyword evidence="4 6" id="KW-0408">Iron</keyword>
<feature type="domain" description="Fe2OG dioxygenase" evidence="7">
    <location>
        <begin position="134"/>
        <end position="235"/>
    </location>
</feature>
<feature type="binding site" evidence="5">
    <location>
        <position position="91"/>
    </location>
    <ligand>
        <name>substrate</name>
    </ligand>
</feature>
<dbReference type="PROSITE" id="PS51471">
    <property type="entry name" value="FE2OG_OXY"/>
    <property type="match status" value="1"/>
</dbReference>
<keyword evidence="2 8" id="KW-0223">Dioxygenase</keyword>
<dbReference type="PANTHER" id="PTHR16557">
    <property type="entry name" value="ALKYLATED DNA REPAIR PROTEIN ALKB-RELATED"/>
    <property type="match status" value="1"/>
</dbReference>
<dbReference type="SUPFAM" id="SSF51197">
    <property type="entry name" value="Clavaminate synthase-like"/>
    <property type="match status" value="1"/>
</dbReference>
<evidence type="ECO:0000256" key="4">
    <source>
        <dbReference type="ARBA" id="ARBA00023004"/>
    </source>
</evidence>
<dbReference type="EMBL" id="FXYH01000009">
    <property type="protein sequence ID" value="SMX43461.1"/>
    <property type="molecule type" value="Genomic_DNA"/>
</dbReference>
<evidence type="ECO:0000256" key="1">
    <source>
        <dbReference type="ARBA" id="ARBA00022723"/>
    </source>
</evidence>
<evidence type="ECO:0000259" key="7">
    <source>
        <dbReference type="PROSITE" id="PS51471"/>
    </source>
</evidence>
<evidence type="ECO:0000256" key="5">
    <source>
        <dbReference type="PIRSR" id="PIRSR604574-1"/>
    </source>
</evidence>
<feature type="binding site" evidence="6">
    <location>
        <position position="154"/>
    </location>
    <ligand>
        <name>Fe cation</name>
        <dbReference type="ChEBI" id="CHEBI:24875"/>
        <note>catalytic</note>
    </ligand>
</feature>
<dbReference type="InterPro" id="IPR037151">
    <property type="entry name" value="AlkB-like_sf"/>
</dbReference>
<feature type="binding site" evidence="5">
    <location>
        <begin position="141"/>
        <end position="143"/>
    </location>
    <ligand>
        <name>2-oxoglutarate</name>
        <dbReference type="ChEBI" id="CHEBI:16810"/>
    </ligand>
</feature>
<feature type="binding site" evidence="5">
    <location>
        <position position="182"/>
    </location>
    <ligand>
        <name>substrate</name>
    </ligand>
</feature>
<reference evidence="8 9" key="1">
    <citation type="submission" date="2017-05" db="EMBL/GenBank/DDBJ databases">
        <authorList>
            <person name="Song R."/>
            <person name="Chenine A.L."/>
            <person name="Ruprecht R.M."/>
        </authorList>
    </citation>
    <scope>NUCLEOTIDE SEQUENCE [LARGE SCALE GENOMIC DNA]</scope>
    <source>
        <strain evidence="8 9">CECT 8663</strain>
    </source>
</reference>
<name>A0A238KKZ4_9RHOB</name>
<dbReference type="EC" id="1.14.11.33" evidence="8"/>
<dbReference type="Proteomes" id="UP000220836">
    <property type="component" value="Unassembled WGS sequence"/>
</dbReference>
<dbReference type="InterPro" id="IPR005123">
    <property type="entry name" value="Oxoglu/Fe-dep_dioxygenase_dom"/>
</dbReference>